<protein>
    <recommendedName>
        <fullName evidence="4">DUF4064 domain-containing protein</fullName>
    </recommendedName>
</protein>
<proteinExistence type="predicted"/>
<keyword evidence="1" id="KW-0472">Membrane</keyword>
<accession>A0ABW3LP31</accession>
<sequence>MNKTYIYLMGLIGSIIGILGSIIWIALGPSFLGGKIDSNLTDDALETGLLIAVIQSAITISFFIVTLVKSTPDHLDNELKKTGTWLLVVGIGNSLVNLFQLLPGILLITAGIFSIREAKMVDNDRPIEPDQSRI</sequence>
<reference evidence="3" key="1">
    <citation type="journal article" date="2019" name="Int. J. Syst. Evol. Microbiol.">
        <title>The Global Catalogue of Microorganisms (GCM) 10K type strain sequencing project: providing services to taxonomists for standard genome sequencing and annotation.</title>
        <authorList>
            <consortium name="The Broad Institute Genomics Platform"/>
            <consortium name="The Broad Institute Genome Sequencing Center for Infectious Disease"/>
            <person name="Wu L."/>
            <person name="Ma J."/>
        </authorList>
    </citation>
    <scope>NUCLEOTIDE SEQUENCE [LARGE SCALE GENOMIC DNA]</scope>
    <source>
        <strain evidence="3">CCUG 56754</strain>
    </source>
</reference>
<keyword evidence="1" id="KW-1133">Transmembrane helix</keyword>
<comment type="caution">
    <text evidence="2">The sequence shown here is derived from an EMBL/GenBank/DDBJ whole genome shotgun (WGS) entry which is preliminary data.</text>
</comment>
<organism evidence="2 3">
    <name type="scientific">Virgibacillus byunsanensis</name>
    <dbReference type="NCBI Taxonomy" id="570945"/>
    <lineage>
        <taxon>Bacteria</taxon>
        <taxon>Bacillati</taxon>
        <taxon>Bacillota</taxon>
        <taxon>Bacilli</taxon>
        <taxon>Bacillales</taxon>
        <taxon>Bacillaceae</taxon>
        <taxon>Virgibacillus</taxon>
    </lineage>
</organism>
<gene>
    <name evidence="2" type="ORF">ACFQ3N_12700</name>
</gene>
<keyword evidence="1" id="KW-0812">Transmembrane</keyword>
<dbReference type="RefSeq" id="WP_390362905.1">
    <property type="nucleotide sequence ID" value="NZ_JBHTKJ010000034.1"/>
</dbReference>
<evidence type="ECO:0000313" key="2">
    <source>
        <dbReference type="EMBL" id="MFD1039244.1"/>
    </source>
</evidence>
<evidence type="ECO:0000256" key="1">
    <source>
        <dbReference type="SAM" id="Phobius"/>
    </source>
</evidence>
<dbReference type="EMBL" id="JBHTKJ010000034">
    <property type="protein sequence ID" value="MFD1039244.1"/>
    <property type="molecule type" value="Genomic_DNA"/>
</dbReference>
<dbReference type="Proteomes" id="UP001597040">
    <property type="component" value="Unassembled WGS sequence"/>
</dbReference>
<keyword evidence="3" id="KW-1185">Reference proteome</keyword>
<evidence type="ECO:0000313" key="3">
    <source>
        <dbReference type="Proteomes" id="UP001597040"/>
    </source>
</evidence>
<feature type="transmembrane region" description="Helical" evidence="1">
    <location>
        <begin position="6"/>
        <end position="27"/>
    </location>
</feature>
<feature type="transmembrane region" description="Helical" evidence="1">
    <location>
        <begin position="88"/>
        <end position="115"/>
    </location>
</feature>
<evidence type="ECO:0008006" key="4">
    <source>
        <dbReference type="Google" id="ProtNLM"/>
    </source>
</evidence>
<feature type="transmembrane region" description="Helical" evidence="1">
    <location>
        <begin position="48"/>
        <end position="68"/>
    </location>
</feature>
<name>A0ABW3LP31_9BACI</name>